<dbReference type="SUPFAM" id="SSF51126">
    <property type="entry name" value="Pectin lyase-like"/>
    <property type="match status" value="1"/>
</dbReference>
<dbReference type="InterPro" id="IPR011050">
    <property type="entry name" value="Pectin_lyase_fold/virulence"/>
</dbReference>
<feature type="chain" id="PRO_5041345025" description="Right handed beta helix domain-containing protein" evidence="1">
    <location>
        <begin position="26"/>
        <end position="311"/>
    </location>
</feature>
<feature type="signal peptide" evidence="1">
    <location>
        <begin position="1"/>
        <end position="25"/>
    </location>
</feature>
<organism evidence="2 3">
    <name type="scientific">Geodia barretti</name>
    <name type="common">Barrett's horny sponge</name>
    <dbReference type="NCBI Taxonomy" id="519541"/>
    <lineage>
        <taxon>Eukaryota</taxon>
        <taxon>Metazoa</taxon>
        <taxon>Porifera</taxon>
        <taxon>Demospongiae</taxon>
        <taxon>Heteroscleromorpha</taxon>
        <taxon>Tetractinellida</taxon>
        <taxon>Astrophorina</taxon>
        <taxon>Geodiidae</taxon>
        <taxon>Geodia</taxon>
    </lineage>
</organism>
<evidence type="ECO:0000313" key="3">
    <source>
        <dbReference type="Proteomes" id="UP001174909"/>
    </source>
</evidence>
<dbReference type="AlphaFoldDB" id="A0AA35R0D4"/>
<reference evidence="2" key="1">
    <citation type="submission" date="2023-03" db="EMBL/GenBank/DDBJ databases">
        <authorList>
            <person name="Steffen K."/>
            <person name="Cardenas P."/>
        </authorList>
    </citation>
    <scope>NUCLEOTIDE SEQUENCE</scope>
</reference>
<accession>A0AA35R0D4</accession>
<protein>
    <recommendedName>
        <fullName evidence="4">Right handed beta helix domain-containing protein</fullName>
    </recommendedName>
</protein>
<feature type="non-terminal residue" evidence="2">
    <location>
        <position position="1"/>
    </location>
</feature>
<dbReference type="InterPro" id="IPR012334">
    <property type="entry name" value="Pectin_lyas_fold"/>
</dbReference>
<keyword evidence="1" id="KW-0732">Signal</keyword>
<dbReference type="Proteomes" id="UP001174909">
    <property type="component" value="Unassembled WGS sequence"/>
</dbReference>
<keyword evidence="3" id="KW-1185">Reference proteome</keyword>
<dbReference type="EMBL" id="CASHTH010000360">
    <property type="protein sequence ID" value="CAI7999184.1"/>
    <property type="molecule type" value="Genomic_DNA"/>
</dbReference>
<proteinExistence type="predicted"/>
<evidence type="ECO:0000256" key="1">
    <source>
        <dbReference type="SAM" id="SignalP"/>
    </source>
</evidence>
<dbReference type="PANTHER" id="PTHR11319:SF35">
    <property type="entry name" value="OUTER MEMBRANE PROTEIN PMPC-RELATED"/>
    <property type="match status" value="1"/>
</dbReference>
<dbReference type="Gene3D" id="2.160.20.10">
    <property type="entry name" value="Single-stranded right-handed beta-helix, Pectin lyase-like"/>
    <property type="match status" value="1"/>
</dbReference>
<evidence type="ECO:0008006" key="4">
    <source>
        <dbReference type="Google" id="ProtNLM"/>
    </source>
</evidence>
<dbReference type="PANTHER" id="PTHR11319">
    <property type="entry name" value="G PROTEIN-COUPLED RECEPTOR-RELATED"/>
    <property type="match status" value="1"/>
</dbReference>
<name>A0AA35R0D4_GEOBA</name>
<gene>
    <name evidence="2" type="ORF">GBAR_LOCUS2637</name>
</gene>
<evidence type="ECO:0000313" key="2">
    <source>
        <dbReference type="EMBL" id="CAI7999184.1"/>
    </source>
</evidence>
<sequence>MQLRLQPQLLCVLVTLPFLCLNVSSSDGNHPLKREASDHLTLTVNSMTSLQQAVDIASSLGNTAAYTKIQIPPGNHLLTAPTLFRGEINEIEMTGAGGGEVRLLCNYSVGSNNYTWYFAGLQSVTLTGIGFEDCARPLRLDTVAEVTIQDCSFRMFTEAALDIFNCHHVLFNHSLLQDNSGTGIVNASYRGNTGGVSFGYNTLPVNFGSPSLLVTDCVFRNNSARATSAFRTSSQAFFAQIFTGRGGSLALFVNESRYDLDVTIRNCTFTENTARSFGGAVYLLLGGFGTSHRVVVERARVISNVAQLGGG</sequence>
<comment type="caution">
    <text evidence="2">The sequence shown here is derived from an EMBL/GenBank/DDBJ whole genome shotgun (WGS) entry which is preliminary data.</text>
</comment>